<sequence>MERQLSIEEFINKAKQQGIELGKGNPYNRLRYYTKIGLLPHMIRKQDKQGNLIGHYPFWALARLDYIEKEKKKGLNNDEILSNLTKVKQKENLSNLLKSSYIKNNIISITALILVIFVILTQLEIISIEKSKRFITNDKTQNVQILDSGQTFIPKGQTRIFIEAPLTQLTTKIYVSARGDYTPATQYYVSENDIESGKGFFITFNAPTNANTPLDWWISQ</sequence>
<protein>
    <recommendedName>
        <fullName evidence="4">HTH merR-type domain-containing protein</fullName>
    </recommendedName>
</protein>
<comment type="caution">
    <text evidence="2">The sequence shown here is derived from an EMBL/GenBank/DDBJ whole genome shotgun (WGS) entry which is preliminary data.</text>
</comment>
<accession>A0A955J1S1</accession>
<reference evidence="2" key="2">
    <citation type="journal article" date="2021" name="Microbiome">
        <title>Successional dynamics and alternative stable states in a saline activated sludge microbial community over 9 years.</title>
        <authorList>
            <person name="Wang Y."/>
            <person name="Ye J."/>
            <person name="Ju F."/>
            <person name="Liu L."/>
            <person name="Boyd J.A."/>
            <person name="Deng Y."/>
            <person name="Parks D.H."/>
            <person name="Jiang X."/>
            <person name="Yin X."/>
            <person name="Woodcroft B.J."/>
            <person name="Tyson G.W."/>
            <person name="Hugenholtz P."/>
            <person name="Polz M.F."/>
            <person name="Zhang T."/>
        </authorList>
    </citation>
    <scope>NUCLEOTIDE SEQUENCE</scope>
    <source>
        <strain evidence="2">HKST-UBA79</strain>
    </source>
</reference>
<keyword evidence="1" id="KW-0812">Transmembrane</keyword>
<dbReference type="InterPro" id="IPR009061">
    <property type="entry name" value="DNA-bd_dom_put_sf"/>
</dbReference>
<gene>
    <name evidence="2" type="ORF">KC980_01420</name>
</gene>
<evidence type="ECO:0000313" key="3">
    <source>
        <dbReference type="Proteomes" id="UP000740557"/>
    </source>
</evidence>
<dbReference type="AlphaFoldDB" id="A0A955J1S1"/>
<name>A0A955J1S1_UNCKA</name>
<keyword evidence="1" id="KW-1133">Transmembrane helix</keyword>
<proteinExistence type="predicted"/>
<dbReference type="SUPFAM" id="SSF46955">
    <property type="entry name" value="Putative DNA-binding domain"/>
    <property type="match status" value="1"/>
</dbReference>
<evidence type="ECO:0008006" key="4">
    <source>
        <dbReference type="Google" id="ProtNLM"/>
    </source>
</evidence>
<keyword evidence="1" id="KW-0472">Membrane</keyword>
<reference evidence="2" key="1">
    <citation type="submission" date="2020-04" db="EMBL/GenBank/DDBJ databases">
        <authorList>
            <person name="Zhang T."/>
        </authorList>
    </citation>
    <scope>NUCLEOTIDE SEQUENCE</scope>
    <source>
        <strain evidence="2">HKST-UBA79</strain>
    </source>
</reference>
<feature type="transmembrane region" description="Helical" evidence="1">
    <location>
        <begin position="106"/>
        <end position="126"/>
    </location>
</feature>
<dbReference type="Proteomes" id="UP000740557">
    <property type="component" value="Unassembled WGS sequence"/>
</dbReference>
<evidence type="ECO:0000313" key="2">
    <source>
        <dbReference type="EMBL" id="MCA9308148.1"/>
    </source>
</evidence>
<evidence type="ECO:0000256" key="1">
    <source>
        <dbReference type="SAM" id="Phobius"/>
    </source>
</evidence>
<organism evidence="2 3">
    <name type="scientific">candidate division WWE3 bacterium</name>
    <dbReference type="NCBI Taxonomy" id="2053526"/>
    <lineage>
        <taxon>Bacteria</taxon>
        <taxon>Katanobacteria</taxon>
    </lineage>
</organism>
<dbReference type="EMBL" id="JAGQNX010000041">
    <property type="protein sequence ID" value="MCA9308148.1"/>
    <property type="molecule type" value="Genomic_DNA"/>
</dbReference>